<dbReference type="Pfam" id="PF07885">
    <property type="entry name" value="Ion_trans_2"/>
    <property type="match status" value="1"/>
</dbReference>
<evidence type="ECO:0000313" key="6">
    <source>
        <dbReference type="Proteomes" id="UP001637996"/>
    </source>
</evidence>
<dbReference type="Gene3D" id="3.40.50.720">
    <property type="entry name" value="NAD(P)-binding Rossmann-like Domain"/>
    <property type="match status" value="1"/>
</dbReference>
<dbReference type="InterPro" id="IPR050721">
    <property type="entry name" value="Trk_Ktr_HKT_K-transport"/>
</dbReference>
<dbReference type="InterPro" id="IPR003148">
    <property type="entry name" value="RCK_N"/>
</dbReference>
<comment type="caution">
    <text evidence="5">The sequence shown here is derived from an EMBL/GenBank/DDBJ whole genome shotgun (WGS) entry which is preliminary data.</text>
</comment>
<evidence type="ECO:0000256" key="1">
    <source>
        <dbReference type="ARBA" id="ARBA00004651"/>
    </source>
</evidence>
<evidence type="ECO:0000256" key="2">
    <source>
        <dbReference type="SAM" id="Phobius"/>
    </source>
</evidence>
<keyword evidence="2" id="KW-0812">Transmembrane</keyword>
<feature type="transmembrane region" description="Helical" evidence="2">
    <location>
        <begin position="61"/>
        <end position="86"/>
    </location>
</feature>
<comment type="subcellular location">
    <subcellularLocation>
        <location evidence="1">Cell membrane</location>
        <topology evidence="1">Multi-pass membrane protein</topology>
    </subcellularLocation>
</comment>
<gene>
    <name evidence="5" type="ORF">ACCQ41_02060</name>
</gene>
<dbReference type="InterPro" id="IPR036291">
    <property type="entry name" value="NAD(P)-bd_dom_sf"/>
</dbReference>
<name>A0ABW9M7X7_9FIRM</name>
<feature type="transmembrane region" description="Helical" evidence="2">
    <location>
        <begin position="7"/>
        <end position="27"/>
    </location>
</feature>
<keyword evidence="2" id="KW-0472">Membrane</keyword>
<dbReference type="InterPro" id="IPR006037">
    <property type="entry name" value="RCK_C"/>
</dbReference>
<dbReference type="PROSITE" id="PS51201">
    <property type="entry name" value="RCK_N"/>
    <property type="match status" value="1"/>
</dbReference>
<dbReference type="Pfam" id="PF02080">
    <property type="entry name" value="TrkA_C"/>
    <property type="match status" value="1"/>
</dbReference>
<dbReference type="Gene3D" id="1.10.287.70">
    <property type="match status" value="1"/>
</dbReference>
<dbReference type="PANTHER" id="PTHR43833">
    <property type="entry name" value="POTASSIUM CHANNEL PROTEIN 2-RELATED-RELATED"/>
    <property type="match status" value="1"/>
</dbReference>
<organism evidence="5 6">
    <name type="scientific">Anaerococcus martiniensis</name>
    <dbReference type="NCBI Taxonomy" id="3115615"/>
    <lineage>
        <taxon>Bacteria</taxon>
        <taxon>Bacillati</taxon>
        <taxon>Bacillota</taxon>
        <taxon>Tissierellia</taxon>
        <taxon>Tissierellales</taxon>
        <taxon>Peptoniphilaceae</taxon>
        <taxon>Anaerococcus</taxon>
    </lineage>
</organism>
<proteinExistence type="predicted"/>
<dbReference type="RefSeq" id="WP_410030778.1">
    <property type="nucleotide sequence ID" value="NZ_JBGMEI010000002.1"/>
</dbReference>
<evidence type="ECO:0000259" key="4">
    <source>
        <dbReference type="PROSITE" id="PS51202"/>
    </source>
</evidence>
<evidence type="ECO:0000259" key="3">
    <source>
        <dbReference type="PROSITE" id="PS51201"/>
    </source>
</evidence>
<dbReference type="PROSITE" id="PS51202">
    <property type="entry name" value="RCK_C"/>
    <property type="match status" value="1"/>
</dbReference>
<protein>
    <submittedName>
        <fullName evidence="5">TrkA family potassium uptake protein</fullName>
    </submittedName>
</protein>
<dbReference type="InterPro" id="IPR036721">
    <property type="entry name" value="RCK_C_sf"/>
</dbReference>
<evidence type="ECO:0000313" key="5">
    <source>
        <dbReference type="EMBL" id="MFO3665044.1"/>
    </source>
</evidence>
<sequence length="335" mass="36968">MEEKKKLKFIFIAFVLLISFGILGYMYLLDLSFVDALYMTVITVSTVGFGEVGISNDQSELFSVLMIFLGVGVVGYAFTTIVAMFVEGKLVDIWKGSKMERKISSLNNHYIICGSGEMAEVIIDKFVEESLDFVVITNKHKDLDEYSHDNILVIEGQSTEESVLEHAGIDKAKGLIATLDAEVDNIVTVLTARNLNSEIYIIANALSKSGSKKLMKVGANKTLSAIEISGNRMASLMIKPNIISFLDVVTRIGDVELDLEEVIIKSGSYLENISLLDAQIPNKTGLIVLAIKKHEDKQMIFNPPIDYTFKTGDVLIVLGKENQVKKLRDLGDGVK</sequence>
<dbReference type="InterPro" id="IPR013099">
    <property type="entry name" value="K_chnl_dom"/>
</dbReference>
<dbReference type="SUPFAM" id="SSF51735">
    <property type="entry name" value="NAD(P)-binding Rossmann-fold domains"/>
    <property type="match status" value="1"/>
</dbReference>
<dbReference type="Gene3D" id="3.30.70.1450">
    <property type="entry name" value="Regulator of K+ conductance, C-terminal domain"/>
    <property type="match status" value="1"/>
</dbReference>
<dbReference type="EMBL" id="JBGMEI010000002">
    <property type="protein sequence ID" value="MFO3665044.1"/>
    <property type="molecule type" value="Genomic_DNA"/>
</dbReference>
<feature type="transmembrane region" description="Helical" evidence="2">
    <location>
        <begin position="33"/>
        <end position="54"/>
    </location>
</feature>
<dbReference type="SUPFAM" id="SSF81324">
    <property type="entry name" value="Voltage-gated potassium channels"/>
    <property type="match status" value="1"/>
</dbReference>
<feature type="domain" description="RCK N-terminal" evidence="3">
    <location>
        <begin position="107"/>
        <end position="230"/>
    </location>
</feature>
<reference evidence="5 6" key="1">
    <citation type="journal article" date="2025" name="Anaerobe">
        <title>Description of Anaerococcus kampingiae sp. nov., Anaerococcus groningensis sp. nov., Anaerococcus martiniensis sp. nov., and Anaerococcus cruorum sp. nov., isolated from human clinical specimens.</title>
        <authorList>
            <person name="Boiten K.E."/>
            <person name="Meijer J."/>
            <person name="van Wezel E.M."/>
            <person name="Veloo A.C.M."/>
        </authorList>
    </citation>
    <scope>NUCLEOTIDE SEQUENCE [LARGE SCALE GENOMIC DNA]</scope>
    <source>
        <strain evidence="5 6">ENR0831</strain>
    </source>
</reference>
<keyword evidence="2" id="KW-1133">Transmembrane helix</keyword>
<dbReference type="SUPFAM" id="SSF116726">
    <property type="entry name" value="TrkA C-terminal domain-like"/>
    <property type="match status" value="1"/>
</dbReference>
<keyword evidence="6" id="KW-1185">Reference proteome</keyword>
<accession>A0ABW9M7X7</accession>
<dbReference type="PANTHER" id="PTHR43833:SF9">
    <property type="entry name" value="POTASSIUM CHANNEL PROTEIN YUGO-RELATED"/>
    <property type="match status" value="1"/>
</dbReference>
<dbReference type="Proteomes" id="UP001637996">
    <property type="component" value="Unassembled WGS sequence"/>
</dbReference>
<feature type="domain" description="RCK C-terminal" evidence="4">
    <location>
        <begin position="247"/>
        <end position="333"/>
    </location>
</feature>
<dbReference type="Pfam" id="PF02254">
    <property type="entry name" value="TrkA_N"/>
    <property type="match status" value="1"/>
</dbReference>